<dbReference type="InterPro" id="IPR050187">
    <property type="entry name" value="Lipid_Phosphate_FormReg"/>
</dbReference>
<dbReference type="GO" id="GO:0001727">
    <property type="term" value="F:lipid kinase activity"/>
    <property type="evidence" value="ECO:0007669"/>
    <property type="project" value="TreeGrafter"/>
</dbReference>
<dbReference type="AlphaFoldDB" id="A0AA37WDL5"/>
<dbReference type="PANTHER" id="PTHR12358:SF54">
    <property type="entry name" value="SPHINGOSINE KINASE RELATED PROTEIN"/>
    <property type="match status" value="1"/>
</dbReference>
<dbReference type="InterPro" id="IPR005218">
    <property type="entry name" value="Diacylglycerol/lipid_kinase"/>
</dbReference>
<dbReference type="SMART" id="SM00046">
    <property type="entry name" value="DAGKc"/>
    <property type="match status" value="1"/>
</dbReference>
<dbReference type="GO" id="GO:0008654">
    <property type="term" value="P:phospholipid biosynthetic process"/>
    <property type="evidence" value="ECO:0007669"/>
    <property type="project" value="InterPro"/>
</dbReference>
<reference evidence="6" key="1">
    <citation type="journal article" date="2014" name="Int. J. Syst. Evol. Microbiol.">
        <title>Complete genome sequence of Corynebacterium casei LMG S-19264T (=DSM 44701T), isolated from a smear-ripened cheese.</title>
        <authorList>
            <consortium name="US DOE Joint Genome Institute (JGI-PGF)"/>
            <person name="Walter F."/>
            <person name="Albersmeier A."/>
            <person name="Kalinowski J."/>
            <person name="Ruckert C."/>
        </authorList>
    </citation>
    <scope>NUCLEOTIDE SEQUENCE</scope>
    <source>
        <strain evidence="6">NBRC 108769</strain>
    </source>
</reference>
<keyword evidence="4" id="KW-0067">ATP-binding</keyword>
<keyword evidence="7" id="KW-1185">Reference proteome</keyword>
<dbReference type="RefSeq" id="WP_235291701.1">
    <property type="nucleotide sequence ID" value="NZ_BSOH01000014.1"/>
</dbReference>
<proteinExistence type="predicted"/>
<keyword evidence="3 6" id="KW-0418">Kinase</keyword>
<dbReference type="NCBIfam" id="TIGR00147">
    <property type="entry name" value="YegS/Rv2252/BmrU family lipid kinase"/>
    <property type="match status" value="1"/>
</dbReference>
<evidence type="ECO:0000256" key="3">
    <source>
        <dbReference type="ARBA" id="ARBA00022777"/>
    </source>
</evidence>
<evidence type="ECO:0000313" key="6">
    <source>
        <dbReference type="EMBL" id="GLR18026.1"/>
    </source>
</evidence>
<protein>
    <submittedName>
        <fullName evidence="6">Diacylglycerol kinase</fullName>
    </submittedName>
</protein>
<dbReference type="Gene3D" id="2.60.200.40">
    <property type="match status" value="1"/>
</dbReference>
<dbReference type="Gene3D" id="3.40.50.10330">
    <property type="entry name" value="Probable inorganic polyphosphate/atp-NAD kinase, domain 1"/>
    <property type="match status" value="1"/>
</dbReference>
<dbReference type="EMBL" id="BSOH01000014">
    <property type="protein sequence ID" value="GLR18026.1"/>
    <property type="molecule type" value="Genomic_DNA"/>
</dbReference>
<dbReference type="Pfam" id="PF00781">
    <property type="entry name" value="DAGK_cat"/>
    <property type="match status" value="1"/>
</dbReference>
<evidence type="ECO:0000256" key="4">
    <source>
        <dbReference type="ARBA" id="ARBA00022840"/>
    </source>
</evidence>
<evidence type="ECO:0000259" key="5">
    <source>
        <dbReference type="PROSITE" id="PS50146"/>
    </source>
</evidence>
<dbReference type="Proteomes" id="UP001156666">
    <property type="component" value="Unassembled WGS sequence"/>
</dbReference>
<dbReference type="InterPro" id="IPR016064">
    <property type="entry name" value="NAD/diacylglycerol_kinase_sf"/>
</dbReference>
<keyword evidence="2" id="KW-0547">Nucleotide-binding</keyword>
<reference evidence="6" key="2">
    <citation type="submission" date="2023-01" db="EMBL/GenBank/DDBJ databases">
        <title>Draft genome sequence of Portibacter lacus strain NBRC 108769.</title>
        <authorList>
            <person name="Sun Q."/>
            <person name="Mori K."/>
        </authorList>
    </citation>
    <scope>NUCLEOTIDE SEQUENCE</scope>
    <source>
        <strain evidence="6">NBRC 108769</strain>
    </source>
</reference>
<evidence type="ECO:0000313" key="7">
    <source>
        <dbReference type="Proteomes" id="UP001156666"/>
    </source>
</evidence>
<dbReference type="GO" id="GO:0016020">
    <property type="term" value="C:membrane"/>
    <property type="evidence" value="ECO:0007669"/>
    <property type="project" value="GOC"/>
</dbReference>
<dbReference type="Pfam" id="PF19279">
    <property type="entry name" value="YegS_C"/>
    <property type="match status" value="1"/>
</dbReference>
<dbReference type="GO" id="GO:0005524">
    <property type="term" value="F:ATP binding"/>
    <property type="evidence" value="ECO:0007669"/>
    <property type="project" value="UniProtKB-KW"/>
</dbReference>
<comment type="caution">
    <text evidence="6">The sequence shown here is derived from an EMBL/GenBank/DDBJ whole genome shotgun (WGS) entry which is preliminary data.</text>
</comment>
<evidence type="ECO:0000256" key="1">
    <source>
        <dbReference type="ARBA" id="ARBA00022679"/>
    </source>
</evidence>
<dbReference type="GO" id="GO:0006665">
    <property type="term" value="P:sphingolipid metabolic process"/>
    <property type="evidence" value="ECO:0007669"/>
    <property type="project" value="TreeGrafter"/>
</dbReference>
<organism evidence="6 7">
    <name type="scientific">Portibacter lacus</name>
    <dbReference type="NCBI Taxonomy" id="1099794"/>
    <lineage>
        <taxon>Bacteria</taxon>
        <taxon>Pseudomonadati</taxon>
        <taxon>Bacteroidota</taxon>
        <taxon>Saprospiria</taxon>
        <taxon>Saprospirales</taxon>
        <taxon>Haliscomenobacteraceae</taxon>
        <taxon>Portibacter</taxon>
    </lineage>
</organism>
<sequence length="294" mass="32507">MNYLFIINPVSGTKKGEKIYRKVLPLFEKSNCNIIAVISAYAGHFYEIANSYNFNSIDSVVIIGGDGSMHEFVNGMLDRKDGKQIVIGLIPAGTGNSLVRDLDLLSPISAAEKILADSRMEMDVAKVSYDATHIYSINVIGWGLPSTINQKAEKLKRFGGQRYNVASLLEIIRNPNWPVRINVEDKVIEGDYSFFMACNTIHTGNGMKMAPKARLYDGLFDVLILKQASRLKLIGLFAKIFKGDHLNHPLVEYCPARQFSVAEVHSSILLVDGQIVGSTPFSAEVLKGAIEIYC</sequence>
<feature type="domain" description="DAGKc" evidence="5">
    <location>
        <begin position="1"/>
        <end position="131"/>
    </location>
</feature>
<dbReference type="InterPro" id="IPR045540">
    <property type="entry name" value="YegS/DAGK_C"/>
</dbReference>
<name>A0AA37WDL5_9BACT</name>
<dbReference type="PANTHER" id="PTHR12358">
    <property type="entry name" value="SPHINGOSINE KINASE"/>
    <property type="match status" value="1"/>
</dbReference>
<accession>A0AA37WDL5</accession>
<dbReference type="SUPFAM" id="SSF111331">
    <property type="entry name" value="NAD kinase/diacylglycerol kinase-like"/>
    <property type="match status" value="1"/>
</dbReference>
<dbReference type="InterPro" id="IPR017438">
    <property type="entry name" value="ATP-NAD_kinase_N"/>
</dbReference>
<evidence type="ECO:0000256" key="2">
    <source>
        <dbReference type="ARBA" id="ARBA00022741"/>
    </source>
</evidence>
<dbReference type="PROSITE" id="PS50146">
    <property type="entry name" value="DAGK"/>
    <property type="match status" value="1"/>
</dbReference>
<gene>
    <name evidence="6" type="ORF">GCM10007940_26410</name>
</gene>
<keyword evidence="1" id="KW-0808">Transferase</keyword>
<dbReference type="InterPro" id="IPR001206">
    <property type="entry name" value="Diacylglycerol_kinase_cat_dom"/>
</dbReference>